<dbReference type="SUPFAM" id="SSF102405">
    <property type="entry name" value="MCP/YpsA-like"/>
    <property type="match status" value="1"/>
</dbReference>
<reference evidence="1 2" key="1">
    <citation type="journal article" date="2009" name="Stand. Genomic Sci.">
        <title>Complete genome sequence of Acidimicrobium ferrooxidans type strain (ICP).</title>
        <authorList>
            <person name="Clum A."/>
            <person name="Nolan M."/>
            <person name="Lang E."/>
            <person name="Glavina Del Rio T."/>
            <person name="Tice H."/>
            <person name="Copeland A."/>
            <person name="Cheng J.F."/>
            <person name="Lucas S."/>
            <person name="Chen F."/>
            <person name="Bruce D."/>
            <person name="Goodwin L."/>
            <person name="Pitluck S."/>
            <person name="Ivanova N."/>
            <person name="Mavrommatis K."/>
            <person name="Mikhailova N."/>
            <person name="Pati A."/>
            <person name="Chen A."/>
            <person name="Palaniappan K."/>
            <person name="Goker M."/>
            <person name="Spring S."/>
            <person name="Land M."/>
            <person name="Hauser L."/>
            <person name="Chang Y.J."/>
            <person name="Jeffries C.C."/>
            <person name="Chain P."/>
            <person name="Bristow J."/>
            <person name="Eisen J.A."/>
            <person name="Markowitz V."/>
            <person name="Hugenholtz P."/>
            <person name="Kyrpides N.C."/>
            <person name="Klenk H.P."/>
            <person name="Lapidus A."/>
        </authorList>
    </citation>
    <scope>NUCLEOTIDE SEQUENCE [LARGE SCALE GENOMIC DNA]</scope>
    <source>
        <strain evidence="2">DSM 10331 / JCM 15462 / NBRC 103882 / ICP</strain>
    </source>
</reference>
<dbReference type="InterPro" id="IPR031100">
    <property type="entry name" value="LOG_fam"/>
</dbReference>
<dbReference type="InterPro" id="IPR005269">
    <property type="entry name" value="LOG"/>
</dbReference>
<evidence type="ECO:0008006" key="3">
    <source>
        <dbReference type="Google" id="ProtNLM"/>
    </source>
</evidence>
<dbReference type="InterPro" id="IPR052341">
    <property type="entry name" value="LOG_family_nucleotidases"/>
</dbReference>
<sequence length="340" mass="37963">MTSDHHRNQVPAVAGRDSDLKQLLLDEALAATEAPLDRLDLKMLTSALRELRSAFETFGPFRTQRKVTVFGSARTHPDEPSYQLAETLGARLAQAGWMVITGGGPGIMEAAARGAGPHHAFGINIRLPLEQPGDHELAEHGRLLEMKYFFTRKVLMVRESDAFISLPGGLGTLDETFELLTLMQTGKTQIAPLILLEPAGSHYWDGVWQLLNDRIVDRGLADRDDLTLLHRSDDIDDALAEVFGFYRVFHSLRVVGRDLILRLNGRLSPARVADLEVAFGDITTDGRIRSVRATPWEVREHDHPDLPRLALRFDRRSFGRLRQLIDAVNASEMEAVRPSV</sequence>
<dbReference type="KEGG" id="afo:Afer_0899"/>
<dbReference type="PANTHER" id="PTHR43393">
    <property type="entry name" value="CYTOKININ RIBOSIDE 5'-MONOPHOSPHATE PHOSPHORIBOHYDROLASE"/>
    <property type="match status" value="1"/>
</dbReference>
<name>C7LYN6_ACIFD</name>
<dbReference type="GO" id="GO:0005829">
    <property type="term" value="C:cytosol"/>
    <property type="evidence" value="ECO:0007669"/>
    <property type="project" value="TreeGrafter"/>
</dbReference>
<dbReference type="GO" id="GO:0009691">
    <property type="term" value="P:cytokinin biosynthetic process"/>
    <property type="evidence" value="ECO:0007669"/>
    <property type="project" value="InterPro"/>
</dbReference>
<evidence type="ECO:0000313" key="2">
    <source>
        <dbReference type="Proteomes" id="UP000000771"/>
    </source>
</evidence>
<dbReference type="eggNOG" id="COG1611">
    <property type="taxonomic scope" value="Bacteria"/>
</dbReference>
<evidence type="ECO:0000313" key="1">
    <source>
        <dbReference type="EMBL" id="ACU53844.1"/>
    </source>
</evidence>
<dbReference type="OrthoDB" id="9801098at2"/>
<dbReference type="GO" id="GO:0016787">
    <property type="term" value="F:hydrolase activity"/>
    <property type="evidence" value="ECO:0007669"/>
    <property type="project" value="InterPro"/>
</dbReference>
<dbReference type="EMBL" id="CP001631">
    <property type="protein sequence ID" value="ACU53844.1"/>
    <property type="molecule type" value="Genomic_DNA"/>
</dbReference>
<protein>
    <recommendedName>
        <fullName evidence="3">TIGR00730 family Rossman fold protein</fullName>
    </recommendedName>
</protein>
<dbReference type="Gene3D" id="3.40.50.450">
    <property type="match status" value="1"/>
</dbReference>
<gene>
    <name evidence="1" type="ordered locus">Afer_0899</name>
</gene>
<dbReference type="NCBIfam" id="TIGR00730">
    <property type="entry name" value="Rossman fold protein, TIGR00730 family"/>
    <property type="match status" value="1"/>
</dbReference>
<dbReference type="HOGENOM" id="CLU_058336_0_2_11"/>
<dbReference type="RefSeq" id="WP_015798333.1">
    <property type="nucleotide sequence ID" value="NC_013124.1"/>
</dbReference>
<proteinExistence type="predicted"/>
<dbReference type="Pfam" id="PF03641">
    <property type="entry name" value="Lysine_decarbox"/>
    <property type="match status" value="1"/>
</dbReference>
<dbReference type="STRING" id="525909.Afer_0899"/>
<dbReference type="Proteomes" id="UP000000771">
    <property type="component" value="Chromosome"/>
</dbReference>
<organism evidence="1 2">
    <name type="scientific">Acidimicrobium ferrooxidans (strain DSM 10331 / JCM 15462 / NBRC 103882 / ICP)</name>
    <dbReference type="NCBI Taxonomy" id="525909"/>
    <lineage>
        <taxon>Bacteria</taxon>
        <taxon>Bacillati</taxon>
        <taxon>Actinomycetota</taxon>
        <taxon>Acidimicrobiia</taxon>
        <taxon>Acidimicrobiales</taxon>
        <taxon>Acidimicrobiaceae</taxon>
        <taxon>Acidimicrobium</taxon>
    </lineage>
</organism>
<dbReference type="PANTHER" id="PTHR43393:SF2">
    <property type="entry name" value="CYTOKININ RIBOSIDE 5'-MONOPHOSPHATE PHOSPHORIBOHYDROLASE"/>
    <property type="match status" value="1"/>
</dbReference>
<dbReference type="AlphaFoldDB" id="C7LYN6"/>
<accession>C7LYN6</accession>
<keyword evidence="2" id="KW-1185">Reference proteome</keyword>